<comment type="caution">
    <text evidence="1">The sequence shown here is derived from an EMBL/GenBank/DDBJ whole genome shotgun (WGS) entry which is preliminary data.</text>
</comment>
<gene>
    <name evidence="1" type="ORF">S03H2_51312</name>
</gene>
<dbReference type="EMBL" id="BARU01032546">
    <property type="protein sequence ID" value="GAH72315.1"/>
    <property type="molecule type" value="Genomic_DNA"/>
</dbReference>
<proteinExistence type="predicted"/>
<feature type="non-terminal residue" evidence="1">
    <location>
        <position position="1"/>
    </location>
</feature>
<organism evidence="1">
    <name type="scientific">marine sediment metagenome</name>
    <dbReference type="NCBI Taxonomy" id="412755"/>
    <lineage>
        <taxon>unclassified sequences</taxon>
        <taxon>metagenomes</taxon>
        <taxon>ecological metagenomes</taxon>
    </lineage>
</organism>
<name>X1ISS1_9ZZZZ</name>
<dbReference type="Gene3D" id="3.30.300.30">
    <property type="match status" value="1"/>
</dbReference>
<evidence type="ECO:0000313" key="1">
    <source>
        <dbReference type="EMBL" id="GAH72315.1"/>
    </source>
</evidence>
<dbReference type="AlphaFoldDB" id="X1ISS1"/>
<sequence>KLVQQLRLKTGLRYNLEFHDYGTLPRYDVKAKRFKDLRPKE</sequence>
<reference evidence="1" key="1">
    <citation type="journal article" date="2014" name="Front. Microbiol.">
        <title>High frequency of phylogenetically diverse reductive dehalogenase-homologous genes in deep subseafloor sedimentary metagenomes.</title>
        <authorList>
            <person name="Kawai M."/>
            <person name="Futagami T."/>
            <person name="Toyoda A."/>
            <person name="Takaki Y."/>
            <person name="Nishi S."/>
            <person name="Hori S."/>
            <person name="Arai W."/>
            <person name="Tsubouchi T."/>
            <person name="Morono Y."/>
            <person name="Uchiyama I."/>
            <person name="Ito T."/>
            <person name="Fujiyama A."/>
            <person name="Inagaki F."/>
            <person name="Takami H."/>
        </authorList>
    </citation>
    <scope>NUCLEOTIDE SEQUENCE</scope>
    <source>
        <strain evidence="1">Expedition CK06-06</strain>
    </source>
</reference>
<dbReference type="InterPro" id="IPR045851">
    <property type="entry name" value="AMP-bd_C_sf"/>
</dbReference>
<protein>
    <submittedName>
        <fullName evidence="1">Uncharacterized protein</fullName>
    </submittedName>
</protein>
<accession>X1ISS1</accession>